<sequence length="281" mass="29257">MTDLAQQRAAYAARVTAKASTDDPALRRAFATVPREAYCGPGPWTILEEGGAARVADPAGLYRDALVALRPEAGLNNGEPSLHALCLAAVGVKPGERVVQVGAGGGYYTAILAELVGPEGRVEAYEVEPSLAAAARTALSGYGQVRVHDRSGAEGLLPPADLVTVAAGATAPLPVWLDALRPGGRLLVPLTAERSGGMLLATRPPGPVQAGPAQTGSAQVWPARFLAPVSFVPCAGARRPEEAARLATAFRDRDWTRVRRLHRGGRPGPGAFVAGEGWWLE</sequence>
<evidence type="ECO:0000256" key="9">
    <source>
        <dbReference type="ARBA" id="ARBA00030757"/>
    </source>
</evidence>
<gene>
    <name evidence="12" type="ORF">VQ03_04025</name>
</gene>
<evidence type="ECO:0000256" key="10">
    <source>
        <dbReference type="ARBA" id="ARBA00031323"/>
    </source>
</evidence>
<evidence type="ECO:0000256" key="1">
    <source>
        <dbReference type="ARBA" id="ARBA00004496"/>
    </source>
</evidence>
<proteinExistence type="inferred from homology"/>
<dbReference type="EMBL" id="LABZ01000024">
    <property type="protein sequence ID" value="KMO44258.1"/>
    <property type="molecule type" value="Genomic_DNA"/>
</dbReference>
<evidence type="ECO:0000256" key="6">
    <source>
        <dbReference type="ARBA" id="ARBA00022603"/>
    </source>
</evidence>
<dbReference type="InterPro" id="IPR029063">
    <property type="entry name" value="SAM-dependent_MTases_sf"/>
</dbReference>
<dbReference type="SUPFAM" id="SSF53335">
    <property type="entry name" value="S-adenosyl-L-methionine-dependent methyltransferases"/>
    <property type="match status" value="1"/>
</dbReference>
<keyword evidence="13" id="KW-1185">Reference proteome</keyword>
<evidence type="ECO:0000256" key="11">
    <source>
        <dbReference type="ARBA" id="ARBA00031350"/>
    </source>
</evidence>
<evidence type="ECO:0000256" key="8">
    <source>
        <dbReference type="ARBA" id="ARBA00022691"/>
    </source>
</evidence>
<keyword evidence="7 12" id="KW-0808">Transferase</keyword>
<evidence type="ECO:0000256" key="2">
    <source>
        <dbReference type="ARBA" id="ARBA00005369"/>
    </source>
</evidence>
<evidence type="ECO:0000256" key="7">
    <source>
        <dbReference type="ARBA" id="ARBA00022679"/>
    </source>
</evidence>
<dbReference type="GO" id="GO:0032259">
    <property type="term" value="P:methylation"/>
    <property type="evidence" value="ECO:0007669"/>
    <property type="project" value="UniProtKB-KW"/>
</dbReference>
<dbReference type="InterPro" id="IPR000682">
    <property type="entry name" value="PCMT"/>
</dbReference>
<dbReference type="RefSeq" id="WP_048449575.1">
    <property type="nucleotide sequence ID" value="NZ_LABZ01000024.1"/>
</dbReference>
<keyword evidence="5" id="KW-0963">Cytoplasm</keyword>
<comment type="subcellular location">
    <subcellularLocation>
        <location evidence="1">Cytoplasm</location>
    </subcellularLocation>
</comment>
<dbReference type="PANTHER" id="PTHR11579">
    <property type="entry name" value="PROTEIN-L-ISOASPARTATE O-METHYLTRANSFERASE"/>
    <property type="match status" value="1"/>
</dbReference>
<comment type="caution">
    <text evidence="12">The sequence shown here is derived from an EMBL/GenBank/DDBJ whole genome shotgun (WGS) entry which is preliminary data.</text>
</comment>
<protein>
    <recommendedName>
        <fullName evidence="4">Protein-L-isoaspartate O-methyltransferase</fullName>
        <ecNumber evidence="3">2.1.1.77</ecNumber>
    </recommendedName>
    <alternativeName>
        <fullName evidence="11">L-isoaspartyl protein carboxyl methyltransferase</fullName>
    </alternativeName>
    <alternativeName>
        <fullName evidence="9">Protein L-isoaspartyl methyltransferase</fullName>
    </alternativeName>
    <alternativeName>
        <fullName evidence="10">Protein-beta-aspartate methyltransferase</fullName>
    </alternativeName>
</protein>
<dbReference type="EC" id="2.1.1.77" evidence="3"/>
<evidence type="ECO:0000256" key="4">
    <source>
        <dbReference type="ARBA" id="ARBA00013346"/>
    </source>
</evidence>
<dbReference type="GO" id="GO:0004719">
    <property type="term" value="F:protein-L-isoaspartate (D-aspartate) O-methyltransferase activity"/>
    <property type="evidence" value="ECO:0007669"/>
    <property type="project" value="UniProtKB-EC"/>
</dbReference>
<organism evidence="12 13">
    <name type="scientific">Methylobacterium tarhaniae</name>
    <dbReference type="NCBI Taxonomy" id="1187852"/>
    <lineage>
        <taxon>Bacteria</taxon>
        <taxon>Pseudomonadati</taxon>
        <taxon>Pseudomonadota</taxon>
        <taxon>Alphaproteobacteria</taxon>
        <taxon>Hyphomicrobiales</taxon>
        <taxon>Methylobacteriaceae</taxon>
        <taxon>Methylobacterium</taxon>
    </lineage>
</organism>
<comment type="similarity">
    <text evidence="2">Belongs to the methyltransferase superfamily. L-isoaspartyl/D-aspartyl protein methyltransferase family.</text>
</comment>
<accession>A0A0J6TEZ9</accession>
<name>A0A0J6TEZ9_9HYPH</name>
<keyword evidence="6 12" id="KW-0489">Methyltransferase</keyword>
<evidence type="ECO:0000256" key="3">
    <source>
        <dbReference type="ARBA" id="ARBA00011890"/>
    </source>
</evidence>
<dbReference type="GO" id="GO:0005737">
    <property type="term" value="C:cytoplasm"/>
    <property type="evidence" value="ECO:0007669"/>
    <property type="project" value="UniProtKB-SubCell"/>
</dbReference>
<evidence type="ECO:0000313" key="12">
    <source>
        <dbReference type="EMBL" id="KMO44258.1"/>
    </source>
</evidence>
<dbReference type="Proteomes" id="UP000036449">
    <property type="component" value="Unassembled WGS sequence"/>
</dbReference>
<evidence type="ECO:0000313" key="13">
    <source>
        <dbReference type="Proteomes" id="UP000036449"/>
    </source>
</evidence>
<dbReference type="OrthoDB" id="9807766at2"/>
<keyword evidence="8" id="KW-0949">S-adenosyl-L-methionine</keyword>
<evidence type="ECO:0000256" key="5">
    <source>
        <dbReference type="ARBA" id="ARBA00022490"/>
    </source>
</evidence>
<dbReference type="Gene3D" id="3.40.50.150">
    <property type="entry name" value="Vaccinia Virus protein VP39"/>
    <property type="match status" value="1"/>
</dbReference>
<dbReference type="AlphaFoldDB" id="A0A0J6TEZ9"/>
<dbReference type="Pfam" id="PF01135">
    <property type="entry name" value="PCMT"/>
    <property type="match status" value="1"/>
</dbReference>
<dbReference type="PANTHER" id="PTHR11579:SF0">
    <property type="entry name" value="PROTEIN-L-ISOASPARTATE(D-ASPARTATE) O-METHYLTRANSFERASE"/>
    <property type="match status" value="1"/>
</dbReference>
<dbReference type="CDD" id="cd02440">
    <property type="entry name" value="AdoMet_MTases"/>
    <property type="match status" value="1"/>
</dbReference>
<dbReference type="PATRIC" id="fig|1187852.3.peg.3346"/>
<reference evidence="12 13" key="1">
    <citation type="submission" date="2015-03" db="EMBL/GenBank/DDBJ databases">
        <title>Genome sequencing of Methylobacterium tarhaniae DSM 25844.</title>
        <authorList>
            <person name="Chaudhry V."/>
            <person name="Patil P.B."/>
        </authorList>
    </citation>
    <scope>NUCLEOTIDE SEQUENCE [LARGE SCALE GENOMIC DNA]</scope>
    <source>
        <strain evidence="12 13">DSM 25844</strain>
    </source>
</reference>